<comment type="caution">
    <text evidence="1">The sequence shown here is derived from an EMBL/GenBank/DDBJ whole genome shotgun (WGS) entry which is preliminary data.</text>
</comment>
<name>A0A840I667_9PROT</name>
<evidence type="ECO:0000313" key="2">
    <source>
        <dbReference type="Proteomes" id="UP000563524"/>
    </source>
</evidence>
<reference evidence="1 2" key="1">
    <citation type="submission" date="2020-08" db="EMBL/GenBank/DDBJ databases">
        <title>Genomic Encyclopedia of Type Strains, Phase IV (KMG-IV): sequencing the most valuable type-strain genomes for metagenomic binning, comparative biology and taxonomic classification.</title>
        <authorList>
            <person name="Goeker M."/>
        </authorList>
    </citation>
    <scope>NUCLEOTIDE SEQUENCE [LARGE SCALE GENOMIC DNA]</scope>
    <source>
        <strain evidence="1 2">DSM 102850</strain>
    </source>
</reference>
<evidence type="ECO:0000313" key="1">
    <source>
        <dbReference type="EMBL" id="MBB4660327.1"/>
    </source>
</evidence>
<protein>
    <submittedName>
        <fullName evidence="1">Uncharacterized protein</fullName>
    </submittedName>
</protein>
<dbReference type="EMBL" id="JACHOB010000008">
    <property type="protein sequence ID" value="MBB4660327.1"/>
    <property type="molecule type" value="Genomic_DNA"/>
</dbReference>
<dbReference type="Proteomes" id="UP000563524">
    <property type="component" value="Unassembled WGS sequence"/>
</dbReference>
<keyword evidence="2" id="KW-1185">Reference proteome</keyword>
<gene>
    <name evidence="1" type="ORF">GGQ59_002877</name>
</gene>
<proteinExistence type="predicted"/>
<dbReference type="AlphaFoldDB" id="A0A840I667"/>
<sequence length="177" mass="18124">MRILALLILLACAPAEEGSAAAVLTPGGFGPLTIGMPATEVALAVGGPPGTMRRDVSASCEAYHPEGLPEGMSVMIENQRLTRITLTAPSAVETEDGFKVGDDGDAVEAALPDAAVTPHKYEAAPSRYVTIWASGDTEAPYVTDEDGRGIRYVVDGSGKVAAIDAGGPSIQLVEGCL</sequence>
<accession>A0A840I667</accession>
<dbReference type="RefSeq" id="WP_183819769.1">
    <property type="nucleotide sequence ID" value="NZ_JACHOB010000008.1"/>
</dbReference>
<organism evidence="1 2">
    <name type="scientific">Parvularcula dongshanensis</name>
    <dbReference type="NCBI Taxonomy" id="1173995"/>
    <lineage>
        <taxon>Bacteria</taxon>
        <taxon>Pseudomonadati</taxon>
        <taxon>Pseudomonadota</taxon>
        <taxon>Alphaproteobacteria</taxon>
        <taxon>Parvularculales</taxon>
        <taxon>Parvularculaceae</taxon>
        <taxon>Parvularcula</taxon>
    </lineage>
</organism>